<keyword evidence="1" id="KW-0812">Transmembrane</keyword>
<evidence type="ECO:0000313" key="2">
    <source>
        <dbReference type="EMBL" id="DAE11646.1"/>
    </source>
</evidence>
<sequence>MLMAKNIANLLQYIAFLMVNTQLFSLLLPQLAVFI</sequence>
<dbReference type="EMBL" id="BK015535">
    <property type="protein sequence ID" value="DAE11646.1"/>
    <property type="molecule type" value="Genomic_DNA"/>
</dbReference>
<name>A0A8S5PX75_9CAUD</name>
<protein>
    <submittedName>
        <fullName evidence="2">Uncharacterized protein</fullName>
    </submittedName>
</protein>
<proteinExistence type="predicted"/>
<organism evidence="2">
    <name type="scientific">Siphoviridae sp. ct2vX3</name>
    <dbReference type="NCBI Taxonomy" id="2825318"/>
    <lineage>
        <taxon>Viruses</taxon>
        <taxon>Duplodnaviria</taxon>
        <taxon>Heunggongvirae</taxon>
        <taxon>Uroviricota</taxon>
        <taxon>Caudoviricetes</taxon>
    </lineage>
</organism>
<evidence type="ECO:0000256" key="1">
    <source>
        <dbReference type="SAM" id="Phobius"/>
    </source>
</evidence>
<feature type="transmembrane region" description="Helical" evidence="1">
    <location>
        <begin position="12"/>
        <end position="34"/>
    </location>
</feature>
<keyword evidence="1" id="KW-0472">Membrane</keyword>
<accession>A0A8S5PX75</accession>
<keyword evidence="1" id="KW-1133">Transmembrane helix</keyword>
<reference evidence="2" key="1">
    <citation type="journal article" date="2021" name="Proc. Natl. Acad. Sci. U.S.A.">
        <title>A Catalog of Tens of Thousands of Viruses from Human Metagenomes Reveals Hidden Associations with Chronic Diseases.</title>
        <authorList>
            <person name="Tisza M.J."/>
            <person name="Buck C.B."/>
        </authorList>
    </citation>
    <scope>NUCLEOTIDE SEQUENCE</scope>
    <source>
        <strain evidence="2">Ct2vX3</strain>
    </source>
</reference>